<protein>
    <submittedName>
        <fullName evidence="2">Uncharacterized protein</fullName>
    </submittedName>
</protein>
<dbReference type="AlphaFoldDB" id="A0A0G1IW32"/>
<reference evidence="2 3" key="1">
    <citation type="journal article" date="2015" name="Nature">
        <title>rRNA introns, odd ribosomes, and small enigmatic genomes across a large radiation of phyla.</title>
        <authorList>
            <person name="Brown C.T."/>
            <person name="Hug L.A."/>
            <person name="Thomas B.C."/>
            <person name="Sharon I."/>
            <person name="Castelle C.J."/>
            <person name="Singh A."/>
            <person name="Wilkins M.J."/>
            <person name="Williams K.H."/>
            <person name="Banfield J.F."/>
        </authorList>
    </citation>
    <scope>NUCLEOTIDE SEQUENCE [LARGE SCALE GENOMIC DNA]</scope>
</reference>
<dbReference type="InterPro" id="IPR011050">
    <property type="entry name" value="Pectin_lyase_fold/virulence"/>
</dbReference>
<dbReference type="Gene3D" id="2.160.20.10">
    <property type="entry name" value="Single-stranded right-handed beta-helix, Pectin lyase-like"/>
    <property type="match status" value="1"/>
</dbReference>
<evidence type="ECO:0000313" key="2">
    <source>
        <dbReference type="EMBL" id="KKT36062.1"/>
    </source>
</evidence>
<evidence type="ECO:0000313" key="3">
    <source>
        <dbReference type="Proteomes" id="UP000034617"/>
    </source>
</evidence>
<name>A0A0G1IW32_9BACT</name>
<sequence length="787" mass="86084">MSIRMIGPIPYDMMHTPMSQPTSDDVIPQEAFPHFLKNPFRKKPLLPSLLAGLFMIAGLIFGVFSLSQKQDIRKKAAASPYALTKECRTTSTSAYSSCWTDESRSPCALVVDMETNDVDKENAYCNTGVLCKFKGTPLSCKKSLNPIQSAVDISSGKNQAMQPKKIRYEVFLEPGEFTVEQTCTESDLGCSGFARSINGTPVANGFESDRFAVQVPSYTQITGTLKDNAHVSVFFIPERVYDVWGGFKDTIAGAKGQGVTALFSLTNVYGAVDTTKEAEVKSKLYDPSVTPPPGPVRDVVIQNIRMLGVGGPGRLVQNESDEKAKNQWKHPGYYCTESPCFYRYTAMMAINAKRVSGGNVKIRNNRMEMFGEKFMMLGHLFNLSSAVASDLLHEGFVTQLRVDGTPDSPVLIANNTMDGAIGADALIVWGSYIDITGNTIKNGFSDWYGNQIAVSIYMDSHHIRAVGNTLDHWLTGFNLEGPIALAPGKDYTWLKNSDRVAHDNTVENNTLTNTLVCIVPQRQVRAAITGNTCSNDKAKWEHLLDPSLYAPPKNDFLQSLFGGTPPTQKEAHDMFCGIPGFGMHIRTSQDSFISGNTFNDYPKGFLMEPVDHLKAGMKNMTFSKNTFSISKTSLDSSHAYAGEVNCPVDYFYDIYWYPSATAETPADIRFCSSNKLIYGWGTARLTNKPNQPGQILNAVCQADPTAVPVSTATPTPTPAGCPSGQTKPYYIKRAGQQCVSVDSCGVSTCMPSSAGCPVGQTKPFYQQYGFSCVPVRNRCGTSTCKPE</sequence>
<keyword evidence="1" id="KW-0472">Membrane</keyword>
<dbReference type="Proteomes" id="UP000034617">
    <property type="component" value="Unassembled WGS sequence"/>
</dbReference>
<proteinExistence type="predicted"/>
<organism evidence="2 3">
    <name type="scientific">Candidatus Gottesmanbacteria bacterium GW2011_GWB1_44_11c</name>
    <dbReference type="NCBI Taxonomy" id="1618447"/>
    <lineage>
        <taxon>Bacteria</taxon>
        <taxon>Candidatus Gottesmaniibacteriota</taxon>
    </lineage>
</organism>
<feature type="transmembrane region" description="Helical" evidence="1">
    <location>
        <begin position="45"/>
        <end position="66"/>
    </location>
</feature>
<dbReference type="InterPro" id="IPR012334">
    <property type="entry name" value="Pectin_lyas_fold"/>
</dbReference>
<dbReference type="EMBL" id="LCHM01000045">
    <property type="protein sequence ID" value="KKT36062.1"/>
    <property type="molecule type" value="Genomic_DNA"/>
</dbReference>
<comment type="caution">
    <text evidence="2">The sequence shown here is derived from an EMBL/GenBank/DDBJ whole genome shotgun (WGS) entry which is preliminary data.</text>
</comment>
<evidence type="ECO:0000256" key="1">
    <source>
        <dbReference type="SAM" id="Phobius"/>
    </source>
</evidence>
<gene>
    <name evidence="2" type="ORF">UW22_C0045G0012</name>
</gene>
<dbReference type="SUPFAM" id="SSF51126">
    <property type="entry name" value="Pectin lyase-like"/>
    <property type="match status" value="1"/>
</dbReference>
<accession>A0A0G1IW32</accession>
<keyword evidence="1" id="KW-1133">Transmembrane helix</keyword>
<keyword evidence="1" id="KW-0812">Transmembrane</keyword>